<dbReference type="EMBL" id="JARKIE010000437">
    <property type="protein sequence ID" value="KAJ7639921.1"/>
    <property type="molecule type" value="Genomic_DNA"/>
</dbReference>
<keyword evidence="4" id="KW-1185">Reference proteome</keyword>
<gene>
    <name evidence="3" type="ORF">B0H17DRAFT_1149139</name>
</gene>
<evidence type="ECO:0000259" key="2">
    <source>
        <dbReference type="Pfam" id="PF13391"/>
    </source>
</evidence>
<sequence>MQQQEPAITHHTITNGGTRSPNTRSNTPRSGPTRKAIRLSDMYCRVTGQPTAGRPRGRNYAGLEVAHIFPLGAINNFRMAFDEYMPFALNQHQVKAESYATFNLSAPPKAFEIDIPANTFLLGSDLHAQFDSHECFEYYAGSTPNRAGNVRLDLRPRYFEMDGALRLGRNDTNSSFNSDGDTAIPGLDMTLHYLTGRPGLTDVLDVDVNVIPGHRRRTSAKGAHGQPARL</sequence>
<feature type="compositionally biased region" description="Polar residues" evidence="1">
    <location>
        <begin position="1"/>
        <end position="30"/>
    </location>
</feature>
<proteinExistence type="predicted"/>
<comment type="caution">
    <text evidence="3">The sequence shown here is derived from an EMBL/GenBank/DDBJ whole genome shotgun (WGS) entry which is preliminary data.</text>
</comment>
<dbReference type="Pfam" id="PF13391">
    <property type="entry name" value="HNH_2"/>
    <property type="match status" value="1"/>
</dbReference>
<evidence type="ECO:0000313" key="4">
    <source>
        <dbReference type="Proteomes" id="UP001221757"/>
    </source>
</evidence>
<reference evidence="3" key="1">
    <citation type="submission" date="2023-03" db="EMBL/GenBank/DDBJ databases">
        <title>Massive genome expansion in bonnet fungi (Mycena s.s.) driven by repeated elements and novel gene families across ecological guilds.</title>
        <authorList>
            <consortium name="Lawrence Berkeley National Laboratory"/>
            <person name="Harder C.B."/>
            <person name="Miyauchi S."/>
            <person name="Viragh M."/>
            <person name="Kuo A."/>
            <person name="Thoen E."/>
            <person name="Andreopoulos B."/>
            <person name="Lu D."/>
            <person name="Skrede I."/>
            <person name="Drula E."/>
            <person name="Henrissat B."/>
            <person name="Morin E."/>
            <person name="Kohler A."/>
            <person name="Barry K."/>
            <person name="LaButti K."/>
            <person name="Morin E."/>
            <person name="Salamov A."/>
            <person name="Lipzen A."/>
            <person name="Mereny Z."/>
            <person name="Hegedus B."/>
            <person name="Baldrian P."/>
            <person name="Stursova M."/>
            <person name="Weitz H."/>
            <person name="Taylor A."/>
            <person name="Grigoriev I.V."/>
            <person name="Nagy L.G."/>
            <person name="Martin F."/>
            <person name="Kauserud H."/>
        </authorList>
    </citation>
    <scope>NUCLEOTIDE SEQUENCE</scope>
    <source>
        <strain evidence="3">CBHHK067</strain>
    </source>
</reference>
<organism evidence="3 4">
    <name type="scientific">Mycena rosella</name>
    <name type="common">Pink bonnet</name>
    <name type="synonym">Agaricus rosellus</name>
    <dbReference type="NCBI Taxonomy" id="1033263"/>
    <lineage>
        <taxon>Eukaryota</taxon>
        <taxon>Fungi</taxon>
        <taxon>Dikarya</taxon>
        <taxon>Basidiomycota</taxon>
        <taxon>Agaricomycotina</taxon>
        <taxon>Agaricomycetes</taxon>
        <taxon>Agaricomycetidae</taxon>
        <taxon>Agaricales</taxon>
        <taxon>Marasmiineae</taxon>
        <taxon>Mycenaceae</taxon>
        <taxon>Mycena</taxon>
    </lineage>
</organism>
<dbReference type="Proteomes" id="UP001221757">
    <property type="component" value="Unassembled WGS sequence"/>
</dbReference>
<evidence type="ECO:0000256" key="1">
    <source>
        <dbReference type="SAM" id="MobiDB-lite"/>
    </source>
</evidence>
<feature type="region of interest" description="Disordered" evidence="1">
    <location>
        <begin position="1"/>
        <end position="34"/>
    </location>
</feature>
<evidence type="ECO:0000313" key="3">
    <source>
        <dbReference type="EMBL" id="KAJ7639921.1"/>
    </source>
</evidence>
<feature type="domain" description="HNH nuclease" evidence="2">
    <location>
        <begin position="44"/>
        <end position="133"/>
    </location>
</feature>
<dbReference type="InterPro" id="IPR003615">
    <property type="entry name" value="HNH_nuc"/>
</dbReference>
<dbReference type="AlphaFoldDB" id="A0AAD7C5Y2"/>
<protein>
    <recommendedName>
        <fullName evidence="2">HNH nuclease domain-containing protein</fullName>
    </recommendedName>
</protein>
<accession>A0AAD7C5Y2</accession>
<name>A0AAD7C5Y2_MYCRO</name>